<evidence type="ECO:0000313" key="1">
    <source>
        <dbReference type="EMBL" id="ACB75415.1"/>
    </source>
</evidence>
<dbReference type="HOGENOM" id="CLU_2130899_0_0_0"/>
<gene>
    <name evidence="1" type="ordered locus">Oter_2132</name>
</gene>
<dbReference type="OrthoDB" id="794286at2"/>
<organism evidence="1 2">
    <name type="scientific">Opitutus terrae (strain DSM 11246 / JCM 15787 / PB90-1)</name>
    <dbReference type="NCBI Taxonomy" id="452637"/>
    <lineage>
        <taxon>Bacteria</taxon>
        <taxon>Pseudomonadati</taxon>
        <taxon>Verrucomicrobiota</taxon>
        <taxon>Opitutia</taxon>
        <taxon>Opitutales</taxon>
        <taxon>Opitutaceae</taxon>
        <taxon>Opitutus</taxon>
    </lineage>
</organism>
<accession>B1ZNP5</accession>
<reference evidence="1 2" key="1">
    <citation type="journal article" date="2011" name="J. Bacteriol.">
        <title>Genome sequence of the verrucomicrobium Opitutus terrae PB90-1, an abundant inhabitant of rice paddy soil ecosystems.</title>
        <authorList>
            <person name="van Passel M.W."/>
            <person name="Kant R."/>
            <person name="Palva A."/>
            <person name="Copeland A."/>
            <person name="Lucas S."/>
            <person name="Lapidus A."/>
            <person name="Glavina del Rio T."/>
            <person name="Pitluck S."/>
            <person name="Goltsman E."/>
            <person name="Clum A."/>
            <person name="Sun H."/>
            <person name="Schmutz J."/>
            <person name="Larimer F.W."/>
            <person name="Land M.L."/>
            <person name="Hauser L."/>
            <person name="Kyrpides N."/>
            <person name="Mikhailova N."/>
            <person name="Richardson P.P."/>
            <person name="Janssen P.H."/>
            <person name="de Vos W.M."/>
            <person name="Smidt H."/>
        </authorList>
    </citation>
    <scope>NUCLEOTIDE SEQUENCE [LARGE SCALE GENOMIC DNA]</scope>
    <source>
        <strain evidence="2">DSM 11246 / JCM 15787 / PB90-1</strain>
    </source>
</reference>
<dbReference type="InterPro" id="IPR021957">
    <property type="entry name" value="DUF3574"/>
</dbReference>
<proteinExistence type="predicted"/>
<dbReference type="Pfam" id="PF12098">
    <property type="entry name" value="DUF3574"/>
    <property type="match status" value="1"/>
</dbReference>
<evidence type="ECO:0000313" key="2">
    <source>
        <dbReference type="Proteomes" id="UP000007013"/>
    </source>
</evidence>
<dbReference type="STRING" id="452637.Oter_2132"/>
<dbReference type="EMBL" id="CP001032">
    <property type="protein sequence ID" value="ACB75415.1"/>
    <property type="molecule type" value="Genomic_DNA"/>
</dbReference>
<keyword evidence="2" id="KW-1185">Reference proteome</keyword>
<protein>
    <submittedName>
        <fullName evidence="1">Uncharacterized protein</fullName>
    </submittedName>
</protein>
<dbReference type="RefSeq" id="WP_012374952.1">
    <property type="nucleotide sequence ID" value="NC_010571.1"/>
</dbReference>
<dbReference type="Proteomes" id="UP000007013">
    <property type="component" value="Chromosome"/>
</dbReference>
<dbReference type="KEGG" id="ote:Oter_2132"/>
<dbReference type="AlphaFoldDB" id="B1ZNP5"/>
<sequence length="113" mass="12682">MPSSHCWSLLIGASRVRSGRRTFSRGDDRLIQQITTEHFPDGYTILRASGGWFDPAQHKFVREESRQVLICGARLPAVRRWARRLGAALHQKELLLIAHGRGVPLVVSSSARP</sequence>
<name>B1ZNP5_OPITP</name>